<feature type="compositionally biased region" description="Low complexity" evidence="2">
    <location>
        <begin position="34"/>
        <end position="74"/>
    </location>
</feature>
<dbReference type="GO" id="GO:0000796">
    <property type="term" value="C:condensin complex"/>
    <property type="evidence" value="ECO:0007669"/>
    <property type="project" value="TreeGrafter"/>
</dbReference>
<keyword evidence="5" id="KW-1185">Reference proteome</keyword>
<dbReference type="GO" id="GO:0003682">
    <property type="term" value="F:chromatin binding"/>
    <property type="evidence" value="ECO:0007669"/>
    <property type="project" value="TreeGrafter"/>
</dbReference>
<evidence type="ECO:0000259" key="3">
    <source>
        <dbReference type="Pfam" id="PF15456"/>
    </source>
</evidence>
<feature type="compositionally biased region" description="Basic and acidic residues" evidence="2">
    <location>
        <begin position="16"/>
        <end position="25"/>
    </location>
</feature>
<feature type="compositionally biased region" description="Low complexity" evidence="2">
    <location>
        <begin position="167"/>
        <end position="178"/>
    </location>
</feature>
<feature type="compositionally biased region" description="Polar residues" evidence="2">
    <location>
        <begin position="1"/>
        <end position="15"/>
    </location>
</feature>
<name>A0A2X0LGJ3_9BASI</name>
<feature type="region of interest" description="Disordered" evidence="2">
    <location>
        <begin position="725"/>
        <end position="747"/>
    </location>
</feature>
<feature type="region of interest" description="Disordered" evidence="2">
    <location>
        <begin position="524"/>
        <end position="545"/>
    </location>
</feature>
<feature type="compositionally biased region" description="Low complexity" evidence="2">
    <location>
        <begin position="276"/>
        <end position="288"/>
    </location>
</feature>
<gene>
    <name evidence="4" type="ORF">BZ3500_MVSOF-1268-A1-R1_CHR10-1G02562</name>
</gene>
<dbReference type="PANTHER" id="PTHR43941:SF1">
    <property type="entry name" value="STRUCTURAL MAINTENANCE OF CHROMOSOMES PROTEIN 2"/>
    <property type="match status" value="1"/>
</dbReference>
<dbReference type="Pfam" id="PF15456">
    <property type="entry name" value="Uds1"/>
    <property type="match status" value="1"/>
</dbReference>
<sequence length="1070" mass="117341">MMVNYSVNNNEPKQSNFEDRSDSKKAGGGGGWFSGAFGEGSSSANALGNGYGVSANSNSNSNNFNSSLGAGSNNTRNYASPRTTTGLASPYHGATRSHDAGGISPISPPYDSGAAPFAPQAASDDLEDLKLPFGGRSTPRSPPSTRNDHTRSSSQASSILLQNSTNGPSSSRPFSPFGMSQTSLSVSAGSSLTTAPDVKDKIMIDLLSGQAVVETKDFPILGWEEMQDVKKVSFIEHAVLATKIASLSRSLALETRLRDSAAKLVRLSSPSPIPGSPTSTSATGSDASNRARVTKAQAEAQVQQANDKIESIQTELYRVGWKEAESRTKLLRHMAGVLGLAMRRKEEEERGSSQTPLSRGLHGSPYPFGASPATSVGRDQQRSTSPFGGPAKSSRFDGHSFFAGNKEAILPGPPTRISPYASPNLSASNNGQFVVAVADASHAAIRDLETQVAGLQRALNEQRDRPVQQVDSAQLRQLQEEVAQARAAERSARDEHTQTRNELDRHLIELRSIKDSHGSLQRELEQTKLGQGQGEDAQRELERSRQEIDEMTDKMQELEQELNDLEERAVASDRRVTDVEGLLEDMKIKHAHELQRAQGDLQAAKDEAERARLAVPKVPTPNGAEEEEQRLRDEVASMRSERTKISQTLADVLQRHRAHANSLGTELPEEFDETAVDHHDDWSGYVASSLGDHFDHITSHATAVSDELSLARLAQEHSANDLEGELRQAQEHRDHWQDEAEQHRQAREQLEAEHDDLKATVQGHEERLASLALTHHELEVSAEEKEHLRAQLEQSQGRIAELEKKIAEYDATHAALEKLWQSLPAVETRRRAGDSHDLATLKAAFDPSQSLADSSARFSIDALVERVRALLADDATLVETLMKIESGTASAQQEAETHRSNAERYQKLAEQHSTNLTVTQGKVKDLEERIEVSSQQEVTMLERLNDLTESLESTRAEKRKLETAGKGLEEQVKAAEKEQNRLAAIVVGLKEENRALKERPDHAAKLASLENTVQDLKDQLTDLEEELEDTKKREQKTRGQLLEELNAAQAEVSALRTKLRQAERKASKAV</sequence>
<dbReference type="Gene3D" id="1.10.287.1490">
    <property type="match status" value="1"/>
</dbReference>
<keyword evidence="1" id="KW-0175">Coiled coil</keyword>
<feature type="coiled-coil region" evidence="1">
    <location>
        <begin position="445"/>
        <end position="495"/>
    </location>
</feature>
<reference evidence="5" key="1">
    <citation type="submission" date="2016-10" db="EMBL/GenBank/DDBJ databases">
        <authorList>
            <person name="Jeantristanb JTB J.-T."/>
            <person name="Ricardo R."/>
        </authorList>
    </citation>
    <scope>NUCLEOTIDE SEQUENCE [LARGE SCALE GENOMIC DNA]</scope>
</reference>
<dbReference type="InterPro" id="IPR029191">
    <property type="entry name" value="Uds1"/>
</dbReference>
<feature type="coiled-coil region" evidence="1">
    <location>
        <begin position="909"/>
        <end position="1065"/>
    </location>
</feature>
<feature type="region of interest" description="Disordered" evidence="2">
    <location>
        <begin position="342"/>
        <end position="398"/>
    </location>
</feature>
<evidence type="ECO:0000313" key="5">
    <source>
        <dbReference type="Proteomes" id="UP000249723"/>
    </source>
</evidence>
<feature type="compositionally biased region" description="Basic and acidic residues" evidence="2">
    <location>
        <begin position="536"/>
        <end position="545"/>
    </location>
</feature>
<organism evidence="4 5">
    <name type="scientific">Microbotryum saponariae</name>
    <dbReference type="NCBI Taxonomy" id="289078"/>
    <lineage>
        <taxon>Eukaryota</taxon>
        <taxon>Fungi</taxon>
        <taxon>Dikarya</taxon>
        <taxon>Basidiomycota</taxon>
        <taxon>Pucciniomycotina</taxon>
        <taxon>Microbotryomycetes</taxon>
        <taxon>Microbotryales</taxon>
        <taxon>Microbotryaceae</taxon>
        <taxon>Microbotryum</taxon>
    </lineage>
</organism>
<feature type="compositionally biased region" description="Polar residues" evidence="2">
    <location>
        <begin position="372"/>
        <end position="386"/>
    </location>
</feature>
<feature type="domain" description="Up-regulated during septation protein 1" evidence="3">
    <location>
        <begin position="204"/>
        <end position="340"/>
    </location>
</feature>
<proteinExistence type="predicted"/>
<accession>A0A2X0LGJ3</accession>
<dbReference type="OrthoDB" id="5569911at2759"/>
<protein>
    <submittedName>
        <fullName evidence="4">BZ3500_MvSof-1268-A1-R1_Chr10-1g02562 protein</fullName>
    </submittedName>
</protein>
<dbReference type="EMBL" id="FMWP01000116">
    <property type="protein sequence ID" value="SDA01288.1"/>
    <property type="molecule type" value="Genomic_DNA"/>
</dbReference>
<feature type="region of interest" description="Disordered" evidence="2">
    <location>
        <begin position="267"/>
        <end position="302"/>
    </location>
</feature>
<feature type="region of interest" description="Disordered" evidence="2">
    <location>
        <begin position="1"/>
        <end position="178"/>
    </location>
</feature>
<evidence type="ECO:0000256" key="2">
    <source>
        <dbReference type="SAM" id="MobiDB-lite"/>
    </source>
</evidence>
<dbReference type="GO" id="GO:0000793">
    <property type="term" value="C:condensed chromosome"/>
    <property type="evidence" value="ECO:0007669"/>
    <property type="project" value="TreeGrafter"/>
</dbReference>
<dbReference type="PANTHER" id="PTHR43941">
    <property type="entry name" value="STRUCTURAL MAINTENANCE OF CHROMOSOMES PROTEIN 2"/>
    <property type="match status" value="1"/>
</dbReference>
<evidence type="ECO:0000313" key="4">
    <source>
        <dbReference type="EMBL" id="SDA01288.1"/>
    </source>
</evidence>
<dbReference type="Proteomes" id="UP000249723">
    <property type="component" value="Unassembled WGS sequence"/>
</dbReference>
<feature type="compositionally biased region" description="Polar residues" evidence="2">
    <location>
        <begin position="75"/>
        <end position="87"/>
    </location>
</feature>
<feature type="compositionally biased region" description="Polar residues" evidence="2">
    <location>
        <begin position="152"/>
        <end position="166"/>
    </location>
</feature>
<dbReference type="STRING" id="289078.A0A2X0LGJ3"/>
<evidence type="ECO:0000256" key="1">
    <source>
        <dbReference type="SAM" id="Coils"/>
    </source>
</evidence>
<dbReference type="GO" id="GO:0007076">
    <property type="term" value="P:mitotic chromosome condensation"/>
    <property type="evidence" value="ECO:0007669"/>
    <property type="project" value="TreeGrafter"/>
</dbReference>
<dbReference type="AlphaFoldDB" id="A0A2X0LGJ3"/>
<dbReference type="GO" id="GO:0000785">
    <property type="term" value="C:chromatin"/>
    <property type="evidence" value="ECO:0007669"/>
    <property type="project" value="TreeGrafter"/>
</dbReference>